<dbReference type="RefSeq" id="WP_344825526.1">
    <property type="nucleotide sequence ID" value="NZ_BAAAUV010000004.1"/>
</dbReference>
<name>A0ABP6Q6H6_9ACTN</name>
<protein>
    <submittedName>
        <fullName evidence="1">Uncharacterized protein</fullName>
    </submittedName>
</protein>
<sequence length="103" mass="11253">MGDAADVERFEREQADALAGLERVKAAVAARVLRVHRDAEERVRTGTLTLEEAAAEIEAVEAEAALEVSKAAELAGARLTDLSDDVVYPGRNQAGPRWNRWPR</sequence>
<evidence type="ECO:0000313" key="1">
    <source>
        <dbReference type="EMBL" id="GAA3205978.1"/>
    </source>
</evidence>
<organism evidence="1 2">
    <name type="scientific">Actinocorallia longicatena</name>
    <dbReference type="NCBI Taxonomy" id="111803"/>
    <lineage>
        <taxon>Bacteria</taxon>
        <taxon>Bacillati</taxon>
        <taxon>Actinomycetota</taxon>
        <taxon>Actinomycetes</taxon>
        <taxon>Streptosporangiales</taxon>
        <taxon>Thermomonosporaceae</taxon>
        <taxon>Actinocorallia</taxon>
    </lineage>
</organism>
<reference evidence="2" key="1">
    <citation type="journal article" date="2019" name="Int. J. Syst. Evol. Microbiol.">
        <title>The Global Catalogue of Microorganisms (GCM) 10K type strain sequencing project: providing services to taxonomists for standard genome sequencing and annotation.</title>
        <authorList>
            <consortium name="The Broad Institute Genomics Platform"/>
            <consortium name="The Broad Institute Genome Sequencing Center for Infectious Disease"/>
            <person name="Wu L."/>
            <person name="Ma J."/>
        </authorList>
    </citation>
    <scope>NUCLEOTIDE SEQUENCE [LARGE SCALE GENOMIC DNA]</scope>
    <source>
        <strain evidence="2">JCM 9377</strain>
    </source>
</reference>
<gene>
    <name evidence="1" type="ORF">GCM10010468_21300</name>
</gene>
<accession>A0ABP6Q6H6</accession>
<proteinExistence type="predicted"/>
<keyword evidence="2" id="KW-1185">Reference proteome</keyword>
<dbReference type="Proteomes" id="UP001501237">
    <property type="component" value="Unassembled WGS sequence"/>
</dbReference>
<comment type="caution">
    <text evidence="1">The sequence shown here is derived from an EMBL/GenBank/DDBJ whole genome shotgun (WGS) entry which is preliminary data.</text>
</comment>
<dbReference type="EMBL" id="BAAAUV010000004">
    <property type="protein sequence ID" value="GAA3205978.1"/>
    <property type="molecule type" value="Genomic_DNA"/>
</dbReference>
<evidence type="ECO:0000313" key="2">
    <source>
        <dbReference type="Proteomes" id="UP001501237"/>
    </source>
</evidence>